<protein>
    <recommendedName>
        <fullName evidence="2">ASCH domain-containing protein</fullName>
    </recommendedName>
</protein>
<dbReference type="InterPro" id="IPR015947">
    <property type="entry name" value="PUA-like_sf"/>
</dbReference>
<sequence length="165" mass="19445">MKALTLKQPWLYTITDLDKWVENRTWPIPNKYLGEWVALHAGKTIDQREWAQAEVIHGRPITKDVPIGAVVAVVTFTHVVNRLEQLTGIKRKWFFGPYGWVIGRKFILDYPIPCRGMLKLWQLPEEIKVEILRQMEDRRVDGYLFATAKEKEQQEKWAKEAEKKT</sequence>
<gene>
    <name evidence="1" type="ORF">LCGC14_2268030</name>
</gene>
<dbReference type="AlphaFoldDB" id="A0A0F9FST7"/>
<proteinExistence type="predicted"/>
<dbReference type="SUPFAM" id="SSF88697">
    <property type="entry name" value="PUA domain-like"/>
    <property type="match status" value="1"/>
</dbReference>
<evidence type="ECO:0000313" key="1">
    <source>
        <dbReference type="EMBL" id="KKL54177.1"/>
    </source>
</evidence>
<evidence type="ECO:0008006" key="2">
    <source>
        <dbReference type="Google" id="ProtNLM"/>
    </source>
</evidence>
<dbReference type="EMBL" id="LAZR01031291">
    <property type="protein sequence ID" value="KKL54177.1"/>
    <property type="molecule type" value="Genomic_DNA"/>
</dbReference>
<reference evidence="1" key="1">
    <citation type="journal article" date="2015" name="Nature">
        <title>Complex archaea that bridge the gap between prokaryotes and eukaryotes.</title>
        <authorList>
            <person name="Spang A."/>
            <person name="Saw J.H."/>
            <person name="Jorgensen S.L."/>
            <person name="Zaremba-Niedzwiedzka K."/>
            <person name="Martijn J."/>
            <person name="Lind A.E."/>
            <person name="van Eijk R."/>
            <person name="Schleper C."/>
            <person name="Guy L."/>
            <person name="Ettema T.J."/>
        </authorList>
    </citation>
    <scope>NUCLEOTIDE SEQUENCE</scope>
</reference>
<organism evidence="1">
    <name type="scientific">marine sediment metagenome</name>
    <dbReference type="NCBI Taxonomy" id="412755"/>
    <lineage>
        <taxon>unclassified sequences</taxon>
        <taxon>metagenomes</taxon>
        <taxon>ecological metagenomes</taxon>
    </lineage>
</organism>
<name>A0A0F9FST7_9ZZZZ</name>
<accession>A0A0F9FST7</accession>
<dbReference type="Gene3D" id="2.30.130.30">
    <property type="entry name" value="Hypothetical protein"/>
    <property type="match status" value="1"/>
</dbReference>
<comment type="caution">
    <text evidence="1">The sequence shown here is derived from an EMBL/GenBank/DDBJ whole genome shotgun (WGS) entry which is preliminary data.</text>
</comment>